<evidence type="ECO:0000256" key="2">
    <source>
        <dbReference type="SAM" id="SignalP"/>
    </source>
</evidence>
<dbReference type="EMBL" id="JANFPI010000003">
    <property type="protein sequence ID" value="MCX8997541.1"/>
    <property type="molecule type" value="Genomic_DNA"/>
</dbReference>
<sequence length="206" mass="23277">MILNSRLATPLVLILALAAGAGDAAAETVVSKSIRYYTIGGRTSAEIDRELARHGPMTRSTGSRHPGTTEIRFGGEISYAEEGGRCRVRDVKVTLNTKITLPRWRNRNRANGEMALLWDTLAADIKRHEERHAEIARNYARTLENRLSRLTSTRTCAELQKKASEVTERTSAEHDADQARFDRVEALNFEKRLTRLLRHRAAQQER</sequence>
<keyword evidence="1" id="KW-0175">Coiled coil</keyword>
<keyword evidence="2" id="KW-0732">Signal</keyword>
<feature type="chain" id="PRO_5041964727" evidence="2">
    <location>
        <begin position="22"/>
        <end position="206"/>
    </location>
</feature>
<reference evidence="3" key="1">
    <citation type="submission" date="2022-07" db="EMBL/GenBank/DDBJ databases">
        <title>Ectorhizobium quercum gen.nov., sp. nov.</title>
        <authorList>
            <person name="Ma T."/>
            <person name="Li Y."/>
        </authorList>
    </citation>
    <scope>NUCLEOTIDE SEQUENCE</scope>
    <source>
        <strain evidence="3">BDR2-2</strain>
    </source>
</reference>
<feature type="signal peptide" evidence="2">
    <location>
        <begin position="1"/>
        <end position="21"/>
    </location>
</feature>
<gene>
    <name evidence="3" type="ORF">NOF55_10510</name>
</gene>
<comment type="caution">
    <text evidence="3">The sequence shown here is derived from an EMBL/GenBank/DDBJ whole genome shotgun (WGS) entry which is preliminary data.</text>
</comment>
<keyword evidence="4" id="KW-1185">Reference proteome</keyword>
<dbReference type="AlphaFoldDB" id="A0AAE3N002"/>
<evidence type="ECO:0000313" key="3">
    <source>
        <dbReference type="EMBL" id="MCX8997541.1"/>
    </source>
</evidence>
<feature type="coiled-coil region" evidence="1">
    <location>
        <begin position="125"/>
        <end position="160"/>
    </location>
</feature>
<proteinExistence type="predicted"/>
<evidence type="ECO:0000256" key="1">
    <source>
        <dbReference type="SAM" id="Coils"/>
    </source>
</evidence>
<dbReference type="PIRSF" id="PIRSF010521">
    <property type="entry name" value="DUF922_bac"/>
    <property type="match status" value="1"/>
</dbReference>
<dbReference type="Pfam" id="PF06037">
    <property type="entry name" value="DUF922"/>
    <property type="match status" value="1"/>
</dbReference>
<name>A0AAE3N002_9HYPH</name>
<accession>A0AAE3N002</accession>
<evidence type="ECO:0000313" key="4">
    <source>
        <dbReference type="Proteomes" id="UP001208771"/>
    </source>
</evidence>
<dbReference type="RefSeq" id="WP_306411326.1">
    <property type="nucleotide sequence ID" value="NZ_JANFPI010000003.1"/>
</dbReference>
<organism evidence="3 4">
    <name type="scientific">Ectorhizobium quercum</name>
    <dbReference type="NCBI Taxonomy" id="2965071"/>
    <lineage>
        <taxon>Bacteria</taxon>
        <taxon>Pseudomonadati</taxon>
        <taxon>Pseudomonadota</taxon>
        <taxon>Alphaproteobacteria</taxon>
        <taxon>Hyphomicrobiales</taxon>
        <taxon>Rhizobiaceae</taxon>
        <taxon>Ectorhizobium</taxon>
    </lineage>
</organism>
<dbReference type="InterPro" id="IPR010321">
    <property type="entry name" value="DUF922"/>
</dbReference>
<dbReference type="Proteomes" id="UP001208771">
    <property type="component" value="Unassembled WGS sequence"/>
</dbReference>
<protein>
    <submittedName>
        <fullName evidence="3">DUF922 domain-containing protein</fullName>
    </submittedName>
</protein>